<dbReference type="FunFam" id="1.10.287.130:FF:000038">
    <property type="entry name" value="Sensory transduction histidine kinase"/>
    <property type="match status" value="1"/>
</dbReference>
<feature type="domain" description="PAC" evidence="22">
    <location>
        <begin position="546"/>
        <end position="599"/>
    </location>
</feature>
<protein>
    <recommendedName>
        <fullName evidence="16">Circadian input-output histidine kinase CikA</fullName>
        <ecNumber evidence="4">2.7.13.3</ecNumber>
    </recommendedName>
</protein>
<keyword evidence="10" id="KW-0418">Kinase</keyword>
<dbReference type="SUPFAM" id="SSF47384">
    <property type="entry name" value="Homodimeric domain of signal transducing histidine kinase"/>
    <property type="match status" value="1"/>
</dbReference>
<dbReference type="SUPFAM" id="SSF52172">
    <property type="entry name" value="CheY-like"/>
    <property type="match status" value="1"/>
</dbReference>
<feature type="domain" description="HAMP" evidence="23">
    <location>
        <begin position="370"/>
        <end position="426"/>
    </location>
</feature>
<keyword evidence="6 17" id="KW-0597">Phosphoprotein</keyword>
<organism evidence="24">
    <name type="scientific">Desertifilum tharense IPPAS B-1220</name>
    <dbReference type="NCBI Taxonomy" id="1781255"/>
    <lineage>
        <taxon>Bacteria</taxon>
        <taxon>Bacillati</taxon>
        <taxon>Cyanobacteriota</taxon>
        <taxon>Cyanophyceae</taxon>
        <taxon>Desertifilales</taxon>
        <taxon>Desertifilaceae</taxon>
        <taxon>Desertifilum</taxon>
    </lineage>
</organism>
<evidence type="ECO:0000256" key="15">
    <source>
        <dbReference type="ARBA" id="ARBA00023306"/>
    </source>
</evidence>
<dbReference type="CDD" id="cd16922">
    <property type="entry name" value="HATPase_EvgS-ArcB-TorS-like"/>
    <property type="match status" value="1"/>
</dbReference>
<feature type="domain" description="PAC" evidence="22">
    <location>
        <begin position="680"/>
        <end position="732"/>
    </location>
</feature>
<evidence type="ECO:0000256" key="8">
    <source>
        <dbReference type="ARBA" id="ARBA00022692"/>
    </source>
</evidence>
<dbReference type="InterPro" id="IPR005467">
    <property type="entry name" value="His_kinase_dom"/>
</dbReference>
<feature type="domain" description="PAS" evidence="21">
    <location>
        <begin position="470"/>
        <end position="542"/>
    </location>
</feature>
<evidence type="ECO:0000259" key="22">
    <source>
        <dbReference type="PROSITE" id="PS50113"/>
    </source>
</evidence>
<name>A0A1E5QMB0_9CYAN</name>
<evidence type="ECO:0000256" key="3">
    <source>
        <dbReference type="ARBA" id="ARBA00006402"/>
    </source>
</evidence>
<evidence type="ECO:0000256" key="7">
    <source>
        <dbReference type="ARBA" id="ARBA00022679"/>
    </source>
</evidence>
<feature type="domain" description="PAS" evidence="21">
    <location>
        <begin position="1209"/>
        <end position="1283"/>
    </location>
</feature>
<keyword evidence="11" id="KW-0067">ATP-binding</keyword>
<keyword evidence="13" id="KW-0902">Two-component regulatory system</keyword>
<proteinExistence type="inferred from homology"/>
<dbReference type="InterPro" id="IPR003660">
    <property type="entry name" value="HAMP_dom"/>
</dbReference>
<dbReference type="GO" id="GO:0005886">
    <property type="term" value="C:plasma membrane"/>
    <property type="evidence" value="ECO:0007669"/>
    <property type="project" value="UniProtKB-SubCell"/>
</dbReference>
<evidence type="ECO:0000256" key="11">
    <source>
        <dbReference type="ARBA" id="ARBA00022840"/>
    </source>
</evidence>
<dbReference type="InterPro" id="IPR003594">
    <property type="entry name" value="HATPase_dom"/>
</dbReference>
<dbReference type="RefSeq" id="WP_069966664.1">
    <property type="nucleotide sequence ID" value="NZ_CM124774.1"/>
</dbReference>
<dbReference type="Pfam" id="PF13188">
    <property type="entry name" value="PAS_8"/>
    <property type="match status" value="1"/>
</dbReference>
<dbReference type="SMART" id="SM00091">
    <property type="entry name" value="PAS"/>
    <property type="match status" value="7"/>
</dbReference>
<dbReference type="Gene3D" id="3.30.450.20">
    <property type="entry name" value="PAS domain"/>
    <property type="match status" value="9"/>
</dbReference>
<dbReference type="GO" id="GO:0005524">
    <property type="term" value="F:ATP binding"/>
    <property type="evidence" value="ECO:0007669"/>
    <property type="project" value="UniProtKB-KW"/>
</dbReference>
<evidence type="ECO:0000256" key="18">
    <source>
        <dbReference type="SAM" id="Coils"/>
    </source>
</evidence>
<dbReference type="SMART" id="SM00387">
    <property type="entry name" value="HATPase_c"/>
    <property type="match status" value="1"/>
</dbReference>
<dbReference type="InterPro" id="IPR000014">
    <property type="entry name" value="PAS"/>
</dbReference>
<evidence type="ECO:0000259" key="23">
    <source>
        <dbReference type="PROSITE" id="PS50885"/>
    </source>
</evidence>
<evidence type="ECO:0000313" key="24">
    <source>
        <dbReference type="EMBL" id="OEJ75717.1"/>
    </source>
</evidence>
<evidence type="ECO:0000256" key="5">
    <source>
        <dbReference type="ARBA" id="ARBA00022475"/>
    </source>
</evidence>
<dbReference type="CDD" id="cd06225">
    <property type="entry name" value="HAMP"/>
    <property type="match status" value="1"/>
</dbReference>
<keyword evidence="14" id="KW-0472">Membrane</keyword>
<evidence type="ECO:0000256" key="6">
    <source>
        <dbReference type="ARBA" id="ARBA00022553"/>
    </source>
</evidence>
<feature type="domain" description="PAS" evidence="21">
    <location>
        <begin position="861"/>
        <end position="897"/>
    </location>
</feature>
<dbReference type="PANTHER" id="PTHR43304">
    <property type="entry name" value="PHYTOCHROME-LIKE PROTEIN CPH1"/>
    <property type="match status" value="1"/>
</dbReference>
<comment type="subcellular location">
    <subcellularLocation>
        <location evidence="2">Cell membrane</location>
        <topology evidence="2">Multi-pass membrane protein</topology>
    </subcellularLocation>
</comment>
<evidence type="ECO:0000259" key="21">
    <source>
        <dbReference type="PROSITE" id="PS50112"/>
    </source>
</evidence>
<dbReference type="Pfam" id="PF00672">
    <property type="entry name" value="HAMP"/>
    <property type="match status" value="1"/>
</dbReference>
<dbReference type="InterPro" id="IPR003661">
    <property type="entry name" value="HisK_dim/P_dom"/>
</dbReference>
<evidence type="ECO:0000256" key="17">
    <source>
        <dbReference type="PROSITE-ProRule" id="PRU00169"/>
    </source>
</evidence>
<feature type="domain" description="Histidine kinase" evidence="19">
    <location>
        <begin position="1482"/>
        <end position="1705"/>
    </location>
</feature>
<dbReference type="Pfam" id="PF02518">
    <property type="entry name" value="HATPase_c"/>
    <property type="match status" value="1"/>
</dbReference>
<dbReference type="Pfam" id="PF02743">
    <property type="entry name" value="dCache_1"/>
    <property type="match status" value="1"/>
</dbReference>
<dbReference type="PROSITE" id="PS50113">
    <property type="entry name" value="PAC"/>
    <property type="match status" value="6"/>
</dbReference>
<dbReference type="Gene3D" id="3.40.50.2300">
    <property type="match status" value="1"/>
</dbReference>
<dbReference type="Pfam" id="PF00072">
    <property type="entry name" value="Response_reg"/>
    <property type="match status" value="1"/>
</dbReference>
<dbReference type="InterPro" id="IPR033479">
    <property type="entry name" value="dCache_1"/>
</dbReference>
<dbReference type="SUPFAM" id="SSF55785">
    <property type="entry name" value="PYP-like sensor domain (PAS domain)"/>
    <property type="match status" value="8"/>
</dbReference>
<dbReference type="SMART" id="SM00086">
    <property type="entry name" value="PAC"/>
    <property type="match status" value="7"/>
</dbReference>
<feature type="coiled-coil region" evidence="18">
    <location>
        <begin position="418"/>
        <end position="480"/>
    </location>
</feature>
<dbReference type="CDD" id="cd00082">
    <property type="entry name" value="HisKA"/>
    <property type="match status" value="1"/>
</dbReference>
<dbReference type="Gene3D" id="6.10.340.10">
    <property type="match status" value="1"/>
</dbReference>
<reference evidence="24" key="1">
    <citation type="submission" date="2016-09" db="EMBL/GenBank/DDBJ databases">
        <title>Draft genome of thermotolerant cyanobacterium Desertifilum sp. strain IPPAS B-1220.</title>
        <authorList>
            <person name="Sinetova M.A."/>
            <person name="Bolakhan K."/>
            <person name="Zayadan B.K."/>
            <person name="Mironov K.S."/>
            <person name="Ustinova V."/>
            <person name="Kupriyanova E.V."/>
            <person name="Sidorov R.A."/>
            <person name="Skrypnik A.N."/>
            <person name="Gogoleva N.E."/>
            <person name="Gogolev Y.V."/>
            <person name="Los D.A."/>
        </authorList>
    </citation>
    <scope>NUCLEOTIDE SEQUENCE [LARGE SCALE GENOMIC DNA]</scope>
    <source>
        <strain evidence="24">IPPAS B-1220</strain>
    </source>
</reference>
<accession>A0A1E5QMB0</accession>
<gene>
    <name evidence="24" type="ORF">BH720_08040</name>
</gene>
<evidence type="ECO:0000256" key="4">
    <source>
        <dbReference type="ARBA" id="ARBA00012438"/>
    </source>
</evidence>
<feature type="modified residue" description="4-aspartylphosphate" evidence="17">
    <location>
        <position position="1780"/>
    </location>
</feature>
<dbReference type="SUPFAM" id="SSF55874">
    <property type="entry name" value="ATPase domain of HSP90 chaperone/DNA topoisomerase II/histidine kinase"/>
    <property type="match status" value="1"/>
</dbReference>
<feature type="domain" description="PAC" evidence="22">
    <location>
        <begin position="808"/>
        <end position="860"/>
    </location>
</feature>
<dbReference type="InterPro" id="IPR036890">
    <property type="entry name" value="HATPase_C_sf"/>
</dbReference>
<dbReference type="InterPro" id="IPR001789">
    <property type="entry name" value="Sig_transdc_resp-reg_receiver"/>
</dbReference>
<feature type="domain" description="Response regulatory" evidence="20">
    <location>
        <begin position="1731"/>
        <end position="1847"/>
    </location>
</feature>
<keyword evidence="15" id="KW-0131">Cell cycle</keyword>
<dbReference type="FunFam" id="3.30.565.10:FF:000010">
    <property type="entry name" value="Sensor histidine kinase RcsC"/>
    <property type="match status" value="1"/>
</dbReference>
<evidence type="ECO:0000256" key="2">
    <source>
        <dbReference type="ARBA" id="ARBA00004651"/>
    </source>
</evidence>
<keyword evidence="5" id="KW-1003">Cell membrane</keyword>
<evidence type="ECO:0000256" key="16">
    <source>
        <dbReference type="ARBA" id="ARBA00074306"/>
    </source>
</evidence>
<dbReference type="PANTHER" id="PTHR43304:SF1">
    <property type="entry name" value="PAC DOMAIN-CONTAINING PROTEIN"/>
    <property type="match status" value="1"/>
</dbReference>
<evidence type="ECO:0000256" key="1">
    <source>
        <dbReference type="ARBA" id="ARBA00000085"/>
    </source>
</evidence>
<dbReference type="InterPro" id="IPR036097">
    <property type="entry name" value="HisK_dim/P_sf"/>
</dbReference>
<dbReference type="InterPro" id="IPR052162">
    <property type="entry name" value="Sensor_kinase/Photoreceptor"/>
</dbReference>
<keyword evidence="9" id="KW-0547">Nucleotide-binding</keyword>
<evidence type="ECO:0000259" key="19">
    <source>
        <dbReference type="PROSITE" id="PS50109"/>
    </source>
</evidence>
<sequence>MIKLPLRVFTIIPFVLQVLGATGLVGYLSFKNGQQATEKLAHQLILKAGDRTELELTSYLEVLPFTSRIVSEDARFGKLNLNNFQGIEEYLFQQISWSERITQISIGNQRGDLQVILRFPDLKLLTTDPNYPGQLLDYQLNERGARTKLNRTFEFSNLQERPWYKAAAVAQELVWVPIFSVGDASALSLNVSSPIYDPQTRELLGVVSTGFNLSLLDRLLQQSSVSPASRTFIMERNGLLVADSTQKAPFRRIEASGKTELKQIEALNASDPLIQATSQYLYREFGDFSQIRDRYSSHFRLPPTTGFSPGERQFIEVVPYQDTPGLDWLIVVVIPESEFLAEIHEHTYTTVLLCALAAFVTAGLGIRTARWITDPILELNQAVRSIAQGELNESIADSAKIQRFQEIYELANSFQAMTHQLQASLQALQAANTNLEMQVVQRTYELRQANLDLQQELVKRQQVEAAIAQSEERLQLALEASGDGVWDWNILTGEVYFSPRYLEILGYAPDELLQEFGTWEQLVHPDDLPWVRELLDAHLQNSAVPYSFDYRLRTRLGEWKWTANYGKVVVRDAEGHPLRMSGIHRDIHARKQLELALQRSEAKLKDIFDSAIATSIVSFRVFANRGWQYEYQSPGCEALYGYTAQEIMADPDLWMSKVFAEDRETVLFPLFDAIFAEQTLTIEFRFWHKSGELRWISATYTSRYESSDNCWMVTGVSTDIGDRKFAELALQESEAKFRQLAENIQQVFFLISQTGEMLYISPAYERIWRRSCASLYTNPRSWLESVHPEDFNRTCEALNHQIQNGQEFNETYRIIQPDGTIRWIAVRSFPVLNEQQEFYRFVGIAEDITERKYAEERLQQSESQLNTIVTHISDGILILNRNGAICFANPAATRMMGCDLLGQNWGIPIGETAEIDLPQGEGEPKTLEMRSVTTQWLGDLAYVVAIRDISDRKQAEAALRQSEASLQAFVQAIPDLIIRAKRDGTRLAFSPGNFKTLGGSEIGGNLKDVLPHHLAQQRLYYIQQALETGELQLYEYQIEVDGNLQYEEARVFPSGADEVFIVVRDISDRTFAEQALRKNQALLLEAQQTARIGNWEFDLATQKITWTDELFQVLQRDRSLGEPDYQENLNLYYPGDRERLHQVATRAIETGEPYKLTLRTAAPLADGSIQYLEAIGRVETNRLGQPIRLYGTAQDVTERVQMELELRSTRDRLHFLLTASPAIIFSCKPDGDYAATFTSDNIKDILGYDAQSFLADPRSWIDRLHPEDRDRVLGAVPQLLQQEQFSQEYRLQHADGSYRWLFQQMRAIRDELGNPIEIVGYAIDITQRKQTELELLKSGNLREAIFNESTDALFLVDPTTLLTVDCNAQAIEIFEASNREELIGIAGETLHKHPLTPEQMDDLIAQIARYGFWSQEFEYVTKTGRVFWGNFAVKQIHLAEGNAIDLVRITDVTNRKQGELELQQAKTQAETANQAKSVFLANMSHELRTPLNAILGFTQVMARDRSLNARHQESLQIIHHSGEHLLNLISDILDLSKIEAGRVALEESSVNAISLIQSMREMFYQRIQTQSLQFHLEIAPNVPPYLILDAKKLRQVLINLLGNAVKFTSQGSITLRVACEPSASDPQVFHLSCTVEDTGIGIPTSDLETIFEPFIQARSQDSMRPGTGLGLTISRRFIRLMGGDIAVRSSPGEGSQFSFSIPVRLAEPVEEAIATPLRQVVGLAPNQPQYRVLVVDDNWENRHLLAQIMAQIGLEVRHASTGDEAVAWAQSWHPHLIWMDIRMPGKDGYTATQEIRMMDLEPIPVIIALTAQASLSERDRALSSGCNDYVSKPFQQEMLFAKMAEYLTIEYRYEGEPAVQDVSFVYVLQPTDLQVMSPEWRSQLYQAALHCDDEEILMLVQQVPAEYQAMRGALEKLARDFQFRQIQQLVSTNSTETPEAP</sequence>
<dbReference type="InterPro" id="IPR035965">
    <property type="entry name" value="PAS-like_dom_sf"/>
</dbReference>
<keyword evidence="12" id="KW-1133">Transmembrane helix</keyword>
<feature type="domain" description="PAC" evidence="22">
    <location>
        <begin position="1413"/>
        <end position="1464"/>
    </location>
</feature>
<dbReference type="InterPro" id="IPR000700">
    <property type="entry name" value="PAS-assoc_C"/>
</dbReference>
<dbReference type="Gene3D" id="1.10.287.130">
    <property type="match status" value="1"/>
</dbReference>
<dbReference type="Pfam" id="PF00512">
    <property type="entry name" value="HisKA"/>
    <property type="match status" value="1"/>
</dbReference>
<comment type="catalytic activity">
    <reaction evidence="1">
        <text>ATP + protein L-histidine = ADP + protein N-phospho-L-histidine.</text>
        <dbReference type="EC" id="2.7.13.3"/>
    </reaction>
</comment>
<dbReference type="PROSITE" id="PS50885">
    <property type="entry name" value="HAMP"/>
    <property type="match status" value="1"/>
</dbReference>
<feature type="domain" description="PAS" evidence="21">
    <location>
        <begin position="733"/>
        <end position="805"/>
    </location>
</feature>
<feature type="domain" description="PAC" evidence="22">
    <location>
        <begin position="1154"/>
        <end position="1208"/>
    </location>
</feature>
<dbReference type="SMART" id="SM00388">
    <property type="entry name" value="HisKA"/>
    <property type="match status" value="1"/>
</dbReference>
<evidence type="ECO:0000256" key="10">
    <source>
        <dbReference type="ARBA" id="ARBA00022777"/>
    </source>
</evidence>
<dbReference type="CDD" id="cd17546">
    <property type="entry name" value="REC_hyHK_CKI1_RcsC-like"/>
    <property type="match status" value="1"/>
</dbReference>
<dbReference type="InterPro" id="IPR011006">
    <property type="entry name" value="CheY-like_superfamily"/>
</dbReference>
<keyword evidence="7" id="KW-0808">Transferase</keyword>
<comment type="caution">
    <text evidence="24">The sequence shown here is derived from an EMBL/GenBank/DDBJ whole genome shotgun (WGS) entry which is preliminary data.</text>
</comment>
<dbReference type="CDD" id="cd00130">
    <property type="entry name" value="PAS"/>
    <property type="match status" value="5"/>
</dbReference>
<dbReference type="Pfam" id="PF13426">
    <property type="entry name" value="PAS_9"/>
    <property type="match status" value="1"/>
</dbReference>
<dbReference type="SMART" id="SM00448">
    <property type="entry name" value="REC"/>
    <property type="match status" value="1"/>
</dbReference>
<dbReference type="STRING" id="1781255.BH720_08040"/>
<dbReference type="EMBL" id="MJGC01000045">
    <property type="protein sequence ID" value="OEJ75717.1"/>
    <property type="molecule type" value="Genomic_DNA"/>
</dbReference>
<dbReference type="OrthoDB" id="567946at2"/>
<dbReference type="InterPro" id="IPR004358">
    <property type="entry name" value="Sig_transdc_His_kin-like_C"/>
</dbReference>
<dbReference type="InterPro" id="IPR001610">
    <property type="entry name" value="PAC"/>
</dbReference>
<dbReference type="PROSITE" id="PS50109">
    <property type="entry name" value="HIS_KIN"/>
    <property type="match status" value="1"/>
</dbReference>
<dbReference type="InterPro" id="IPR013655">
    <property type="entry name" value="PAS_fold_3"/>
</dbReference>
<dbReference type="PROSITE" id="PS50110">
    <property type="entry name" value="RESPONSE_REGULATORY"/>
    <property type="match status" value="1"/>
</dbReference>
<dbReference type="SMART" id="SM00304">
    <property type="entry name" value="HAMP"/>
    <property type="match status" value="1"/>
</dbReference>
<evidence type="ECO:0000259" key="20">
    <source>
        <dbReference type="PROSITE" id="PS50110"/>
    </source>
</evidence>
<dbReference type="SUPFAM" id="SSF158472">
    <property type="entry name" value="HAMP domain-like"/>
    <property type="match status" value="1"/>
</dbReference>
<dbReference type="EC" id="2.7.13.3" evidence="4"/>
<evidence type="ECO:0000256" key="13">
    <source>
        <dbReference type="ARBA" id="ARBA00023012"/>
    </source>
</evidence>
<dbReference type="Pfam" id="PF08447">
    <property type="entry name" value="PAS_3"/>
    <property type="match status" value="4"/>
</dbReference>
<feature type="domain" description="PAC" evidence="22">
    <location>
        <begin position="1285"/>
        <end position="1337"/>
    </location>
</feature>
<keyword evidence="18" id="KW-0175">Coiled coil</keyword>
<dbReference type="PROSITE" id="PS50112">
    <property type="entry name" value="PAS"/>
    <property type="match status" value="4"/>
</dbReference>
<dbReference type="Gene3D" id="3.30.565.10">
    <property type="entry name" value="Histidine kinase-like ATPase, C-terminal domain"/>
    <property type="match status" value="1"/>
</dbReference>
<comment type="similarity">
    <text evidence="3">In the N-terminal section; belongs to the phytochrome family.</text>
</comment>
<dbReference type="PRINTS" id="PR00344">
    <property type="entry name" value="BCTRLSENSOR"/>
</dbReference>
<evidence type="ECO:0000256" key="14">
    <source>
        <dbReference type="ARBA" id="ARBA00023136"/>
    </source>
</evidence>
<dbReference type="Gene3D" id="2.10.70.100">
    <property type="match status" value="1"/>
</dbReference>
<dbReference type="GO" id="GO:0000155">
    <property type="term" value="F:phosphorelay sensor kinase activity"/>
    <property type="evidence" value="ECO:0007669"/>
    <property type="project" value="InterPro"/>
</dbReference>
<evidence type="ECO:0000256" key="9">
    <source>
        <dbReference type="ARBA" id="ARBA00022741"/>
    </source>
</evidence>
<evidence type="ECO:0000256" key="12">
    <source>
        <dbReference type="ARBA" id="ARBA00022989"/>
    </source>
</evidence>
<dbReference type="NCBIfam" id="TIGR00229">
    <property type="entry name" value="sensory_box"/>
    <property type="match status" value="6"/>
</dbReference>
<keyword evidence="8" id="KW-0812">Transmembrane</keyword>